<protein>
    <submittedName>
        <fullName evidence="4">Uncharacterized protein</fullName>
    </submittedName>
</protein>
<sequence length="166" mass="17928">MMTTQASATPLLPAWLADAPPWLQAIALVTSLAGILTPVFLVVYSRRASSTTPNPTPAAIASSAGPAESSMTSSAPAVARVDATVALLDRMVTNLQISHDEAEKEAAGLRSALAEAERREAALKAQLETYQELLDQARREIDRLRWERDQFWRMGPPRPPTPGPSQ</sequence>
<keyword evidence="3" id="KW-0812">Transmembrane</keyword>
<evidence type="ECO:0000313" key="5">
    <source>
        <dbReference type="Proteomes" id="UP001501414"/>
    </source>
</evidence>
<keyword evidence="3" id="KW-1133">Transmembrane helix</keyword>
<evidence type="ECO:0000256" key="3">
    <source>
        <dbReference type="SAM" id="Phobius"/>
    </source>
</evidence>
<evidence type="ECO:0000256" key="1">
    <source>
        <dbReference type="SAM" id="Coils"/>
    </source>
</evidence>
<keyword evidence="3" id="KW-0472">Membrane</keyword>
<evidence type="ECO:0000313" key="4">
    <source>
        <dbReference type="EMBL" id="GAA1402039.1"/>
    </source>
</evidence>
<evidence type="ECO:0000256" key="2">
    <source>
        <dbReference type="SAM" id="MobiDB-lite"/>
    </source>
</evidence>
<feature type="transmembrane region" description="Helical" evidence="3">
    <location>
        <begin position="22"/>
        <end position="44"/>
    </location>
</feature>
<comment type="caution">
    <text evidence="4">The sequence shown here is derived from an EMBL/GenBank/DDBJ whole genome shotgun (WGS) entry which is preliminary data.</text>
</comment>
<feature type="coiled-coil region" evidence="1">
    <location>
        <begin position="92"/>
        <end position="147"/>
    </location>
</feature>
<reference evidence="4 5" key="1">
    <citation type="journal article" date="2019" name="Int. J. Syst. Evol. Microbiol.">
        <title>The Global Catalogue of Microorganisms (GCM) 10K type strain sequencing project: providing services to taxonomists for standard genome sequencing and annotation.</title>
        <authorList>
            <consortium name="The Broad Institute Genomics Platform"/>
            <consortium name="The Broad Institute Genome Sequencing Center for Infectious Disease"/>
            <person name="Wu L."/>
            <person name="Ma J."/>
        </authorList>
    </citation>
    <scope>NUCLEOTIDE SEQUENCE [LARGE SCALE GENOMIC DNA]</scope>
    <source>
        <strain evidence="4 5">JCM 11896</strain>
    </source>
</reference>
<keyword evidence="5" id="KW-1185">Reference proteome</keyword>
<gene>
    <name evidence="4" type="ORF">GCM10009613_61320</name>
</gene>
<organism evidence="4 5">
    <name type="scientific">Pseudonocardia kongjuensis</name>
    <dbReference type="NCBI Taxonomy" id="102227"/>
    <lineage>
        <taxon>Bacteria</taxon>
        <taxon>Bacillati</taxon>
        <taxon>Actinomycetota</taxon>
        <taxon>Actinomycetes</taxon>
        <taxon>Pseudonocardiales</taxon>
        <taxon>Pseudonocardiaceae</taxon>
        <taxon>Pseudonocardia</taxon>
    </lineage>
</organism>
<keyword evidence="1" id="KW-0175">Coiled coil</keyword>
<name>A0ABN1YA41_9PSEU</name>
<accession>A0ABN1YA41</accession>
<dbReference type="EMBL" id="BAAAJK010000053">
    <property type="protein sequence ID" value="GAA1402039.1"/>
    <property type="molecule type" value="Genomic_DNA"/>
</dbReference>
<feature type="region of interest" description="Disordered" evidence="2">
    <location>
        <begin position="49"/>
        <end position="72"/>
    </location>
</feature>
<dbReference type="RefSeq" id="WP_344029432.1">
    <property type="nucleotide sequence ID" value="NZ_BAAAJK010000053.1"/>
</dbReference>
<dbReference type="Proteomes" id="UP001501414">
    <property type="component" value="Unassembled WGS sequence"/>
</dbReference>
<proteinExistence type="predicted"/>